<sequence length="66" mass="7133">MLIDLARISGVSLELTASESPKFAVIVATNQGSAIAAEQLEIIFGRFYGVNAGGREFRTRACCLLW</sequence>
<dbReference type="Proteomes" id="UP001055013">
    <property type="component" value="Unassembled WGS sequence"/>
</dbReference>
<comment type="caution">
    <text evidence="1">The sequence shown here is derived from an EMBL/GenBank/DDBJ whole genome shotgun (WGS) entry which is preliminary data.</text>
</comment>
<accession>A0ACB5QTE5</accession>
<protein>
    <submittedName>
        <fullName evidence="1">Uncharacterized protein</fullName>
    </submittedName>
</protein>
<gene>
    <name evidence="1" type="ORF">CBA19CS22_16170</name>
</gene>
<organism evidence="1 2">
    <name type="scientific">Caballeronia novacaledonica</name>
    <dbReference type="NCBI Taxonomy" id="1544861"/>
    <lineage>
        <taxon>Bacteria</taxon>
        <taxon>Pseudomonadati</taxon>
        <taxon>Pseudomonadota</taxon>
        <taxon>Betaproteobacteria</taxon>
        <taxon>Burkholderiales</taxon>
        <taxon>Burkholderiaceae</taxon>
        <taxon>Caballeronia</taxon>
    </lineage>
</organism>
<name>A0ACB5QTE5_9BURK</name>
<dbReference type="EMBL" id="BPUR01000008">
    <property type="protein sequence ID" value="GJH18098.1"/>
    <property type="molecule type" value="Genomic_DNA"/>
</dbReference>
<evidence type="ECO:0000313" key="1">
    <source>
        <dbReference type="EMBL" id="GJH18098.1"/>
    </source>
</evidence>
<evidence type="ECO:0000313" key="2">
    <source>
        <dbReference type="Proteomes" id="UP001055013"/>
    </source>
</evidence>
<proteinExistence type="predicted"/>
<keyword evidence="2" id="KW-1185">Reference proteome</keyword>
<reference evidence="1" key="1">
    <citation type="submission" date="2021-09" db="EMBL/GenBank/DDBJ databases">
        <title>Isolation and characterization of 3-chlorobenzoate degrading bacteria from soils in Shizuoka.</title>
        <authorList>
            <person name="Ifat A."/>
            <person name="Ogawa N."/>
            <person name="Kimbara K."/>
            <person name="Moriuchi R."/>
            <person name="Dohra H."/>
            <person name="Shintani M."/>
        </authorList>
    </citation>
    <scope>NUCLEOTIDE SEQUENCE</scope>
    <source>
        <strain evidence="1">19CS2-2</strain>
    </source>
</reference>